<dbReference type="PANTHER" id="PTHR37316:SF1">
    <property type="entry name" value="TEICHOIC ACID GLYCEROL-PHOSPHATE PRIMASE"/>
    <property type="match status" value="1"/>
</dbReference>
<dbReference type="InterPro" id="IPR007554">
    <property type="entry name" value="Glycerophosphate_synth"/>
</dbReference>
<dbReference type="EMBL" id="BMNQ01000041">
    <property type="protein sequence ID" value="GGK01680.1"/>
    <property type="molecule type" value="Genomic_DNA"/>
</dbReference>
<dbReference type="InterPro" id="IPR051612">
    <property type="entry name" value="Teichoic_Acid_Biosynth"/>
</dbReference>
<dbReference type="RefSeq" id="WP_188633440.1">
    <property type="nucleotide sequence ID" value="NZ_BMNQ01000041.1"/>
</dbReference>
<evidence type="ECO:0000256" key="7">
    <source>
        <dbReference type="SAM" id="Phobius"/>
    </source>
</evidence>
<gene>
    <name evidence="8" type="primary">tagB</name>
    <name evidence="8" type="ORF">GCM10007063_24990</name>
</gene>
<comment type="subcellular location">
    <subcellularLocation>
        <location evidence="1">Cell membrane</location>
        <topology evidence="1">Peripheral membrane protein</topology>
    </subcellularLocation>
</comment>
<keyword evidence="5" id="KW-0777">Teichoic acid biosynthesis</keyword>
<dbReference type="Gene3D" id="3.40.50.11820">
    <property type="match status" value="1"/>
</dbReference>
<keyword evidence="3" id="KW-1003">Cell membrane</keyword>
<evidence type="ECO:0000313" key="9">
    <source>
        <dbReference type="Proteomes" id="UP000658382"/>
    </source>
</evidence>
<dbReference type="InterPro" id="IPR043148">
    <property type="entry name" value="TagF_C"/>
</dbReference>
<keyword evidence="9" id="KW-1185">Reference proteome</keyword>
<keyword evidence="6 7" id="KW-0472">Membrane</keyword>
<dbReference type="PANTHER" id="PTHR37316">
    <property type="entry name" value="TEICHOIC ACID GLYCEROL-PHOSPHATE PRIMASE"/>
    <property type="match status" value="1"/>
</dbReference>
<evidence type="ECO:0000256" key="3">
    <source>
        <dbReference type="ARBA" id="ARBA00022475"/>
    </source>
</evidence>
<dbReference type="GO" id="GO:0019350">
    <property type="term" value="P:teichoic acid biosynthetic process"/>
    <property type="evidence" value="ECO:0007669"/>
    <property type="project" value="UniProtKB-KW"/>
</dbReference>
<name>A0A917PZH6_9BACI</name>
<dbReference type="Proteomes" id="UP000658382">
    <property type="component" value="Unassembled WGS sequence"/>
</dbReference>
<comment type="similarity">
    <text evidence="2">Belongs to the CDP-glycerol glycerophosphotransferase family.</text>
</comment>
<proteinExistence type="inferred from homology"/>
<dbReference type="GO" id="GO:0005886">
    <property type="term" value="C:plasma membrane"/>
    <property type="evidence" value="ECO:0007669"/>
    <property type="project" value="UniProtKB-SubCell"/>
</dbReference>
<dbReference type="GO" id="GO:0047355">
    <property type="term" value="F:CDP-glycerol glycerophosphotransferase activity"/>
    <property type="evidence" value="ECO:0007669"/>
    <property type="project" value="InterPro"/>
</dbReference>
<accession>A0A917PZH6</accession>
<keyword evidence="4" id="KW-0808">Transferase</keyword>
<keyword evidence="7" id="KW-1133">Transmembrane helix</keyword>
<reference evidence="8" key="2">
    <citation type="submission" date="2020-09" db="EMBL/GenBank/DDBJ databases">
        <authorList>
            <person name="Sun Q."/>
            <person name="Ohkuma M."/>
        </authorList>
    </citation>
    <scope>NUCLEOTIDE SEQUENCE</scope>
    <source>
        <strain evidence="8">JCM 12580</strain>
    </source>
</reference>
<protein>
    <recommendedName>
        <fullName evidence="10">CDP-glycerol glycerophosphotransferase family protein</fullName>
    </recommendedName>
</protein>
<dbReference type="Gene3D" id="3.40.50.12580">
    <property type="match status" value="1"/>
</dbReference>
<evidence type="ECO:0000313" key="8">
    <source>
        <dbReference type="EMBL" id="GGK01680.1"/>
    </source>
</evidence>
<evidence type="ECO:0008006" key="10">
    <source>
        <dbReference type="Google" id="ProtNLM"/>
    </source>
</evidence>
<keyword evidence="7" id="KW-0812">Transmembrane</keyword>
<evidence type="ECO:0000256" key="2">
    <source>
        <dbReference type="ARBA" id="ARBA00010488"/>
    </source>
</evidence>
<organism evidence="8 9">
    <name type="scientific">Lentibacillus kapialis</name>
    <dbReference type="NCBI Taxonomy" id="340214"/>
    <lineage>
        <taxon>Bacteria</taxon>
        <taxon>Bacillati</taxon>
        <taxon>Bacillota</taxon>
        <taxon>Bacilli</taxon>
        <taxon>Bacillales</taxon>
        <taxon>Bacillaceae</taxon>
        <taxon>Lentibacillus</taxon>
    </lineage>
</organism>
<dbReference type="InterPro" id="IPR043149">
    <property type="entry name" value="TagF_N"/>
</dbReference>
<feature type="transmembrane region" description="Helical" evidence="7">
    <location>
        <begin position="6"/>
        <end position="24"/>
    </location>
</feature>
<dbReference type="Pfam" id="PF04464">
    <property type="entry name" value="Glyphos_transf"/>
    <property type="match status" value="1"/>
</dbReference>
<reference evidence="8" key="1">
    <citation type="journal article" date="2014" name="Int. J. Syst. Evol. Microbiol.">
        <title>Complete genome sequence of Corynebacterium casei LMG S-19264T (=DSM 44701T), isolated from a smear-ripened cheese.</title>
        <authorList>
            <consortium name="US DOE Joint Genome Institute (JGI-PGF)"/>
            <person name="Walter F."/>
            <person name="Albersmeier A."/>
            <person name="Kalinowski J."/>
            <person name="Ruckert C."/>
        </authorList>
    </citation>
    <scope>NUCLEOTIDE SEQUENCE</scope>
    <source>
        <strain evidence="8">JCM 12580</strain>
    </source>
</reference>
<evidence type="ECO:0000256" key="1">
    <source>
        <dbReference type="ARBA" id="ARBA00004202"/>
    </source>
</evidence>
<comment type="caution">
    <text evidence="8">The sequence shown here is derived from an EMBL/GenBank/DDBJ whole genome shotgun (WGS) entry which is preliminary data.</text>
</comment>
<sequence length="383" mass="44908">MVREIVITVYLFVFRALFVLFKVFPKTAKTTFVVSFGHNALYTMSALEKLTDQHIIILKSRKCCMMFQPARHRRIIMFQFPYILDWIRSVYHLATSENVFVDNYYGFLSVTDFSQQTQCIQLWHAAGAIKKFGLKDQQIKNRHPIACRRFKNVYKRFDYVVVGSEKMTAIFAEAFHVPAEQHLRTGVPRTDFFFDVAARKKTEQSLTNQFPIIREKKVILYAPTYRDDQLNTAHIKLNIRQMYTDLGDEYVLFLSLHPKMTSNTTNDCPGFVYDISHLDNINHVLAVTDILISDYSSVPFEFSLMHKPMVFYAYDLESYAHMKGFWKDYEDLVPGPVVTTTDELIRVITHHEFKLEQVEAFANEWNHYSTGNSSEKLVQRLYQ</sequence>
<evidence type="ECO:0000256" key="4">
    <source>
        <dbReference type="ARBA" id="ARBA00022679"/>
    </source>
</evidence>
<evidence type="ECO:0000256" key="5">
    <source>
        <dbReference type="ARBA" id="ARBA00022944"/>
    </source>
</evidence>
<evidence type="ECO:0000256" key="6">
    <source>
        <dbReference type="ARBA" id="ARBA00023136"/>
    </source>
</evidence>
<dbReference type="SUPFAM" id="SSF53756">
    <property type="entry name" value="UDP-Glycosyltransferase/glycogen phosphorylase"/>
    <property type="match status" value="1"/>
</dbReference>
<dbReference type="AlphaFoldDB" id="A0A917PZH6"/>